<name>A0AAN5I4P7_9BILA</name>
<evidence type="ECO:0000256" key="1">
    <source>
        <dbReference type="SAM" id="Coils"/>
    </source>
</evidence>
<evidence type="ECO:0000313" key="3">
    <source>
        <dbReference type="EMBL" id="GMR51315.1"/>
    </source>
</evidence>
<dbReference type="EMBL" id="BTRK01000005">
    <property type="protein sequence ID" value="GMR51315.1"/>
    <property type="molecule type" value="Genomic_DNA"/>
</dbReference>
<feature type="coiled-coil region" evidence="1">
    <location>
        <begin position="128"/>
        <end position="156"/>
    </location>
</feature>
<feature type="non-terminal residue" evidence="3">
    <location>
        <position position="1"/>
    </location>
</feature>
<sequence length="156" mass="18048">QTAFFPSCQSESSTKASICEMPSLKLLILLGLVAAVALASQHHTEDREQHRVRKYEANKPVEAREPQGPEPTIRRCKEGRTQYAGRCAEGQYCLYDDHRCYNDFAHCLHTGGWCMPEVTPPHWAQTLYERSLEKAKREEREEMEEMEEIEDSAERF</sequence>
<keyword evidence="2" id="KW-0732">Signal</keyword>
<protein>
    <submittedName>
        <fullName evidence="3">Uncharacterized protein</fullName>
    </submittedName>
</protein>
<comment type="caution">
    <text evidence="3">The sequence shown here is derived from an EMBL/GenBank/DDBJ whole genome shotgun (WGS) entry which is preliminary data.</text>
</comment>
<dbReference type="Proteomes" id="UP001328107">
    <property type="component" value="Unassembled WGS sequence"/>
</dbReference>
<evidence type="ECO:0000313" key="4">
    <source>
        <dbReference type="Proteomes" id="UP001328107"/>
    </source>
</evidence>
<gene>
    <name evidence="3" type="ORF">PMAYCL1PPCAC_21510</name>
</gene>
<feature type="chain" id="PRO_5042868728" evidence="2">
    <location>
        <begin position="40"/>
        <end position="156"/>
    </location>
</feature>
<proteinExistence type="predicted"/>
<keyword evidence="4" id="KW-1185">Reference proteome</keyword>
<keyword evidence="1" id="KW-0175">Coiled coil</keyword>
<evidence type="ECO:0000256" key="2">
    <source>
        <dbReference type="SAM" id="SignalP"/>
    </source>
</evidence>
<dbReference type="AlphaFoldDB" id="A0AAN5I4P7"/>
<reference evidence="4" key="1">
    <citation type="submission" date="2022-10" db="EMBL/GenBank/DDBJ databases">
        <title>Genome assembly of Pristionchus species.</title>
        <authorList>
            <person name="Yoshida K."/>
            <person name="Sommer R.J."/>
        </authorList>
    </citation>
    <scope>NUCLEOTIDE SEQUENCE [LARGE SCALE GENOMIC DNA]</scope>
    <source>
        <strain evidence="4">RS5460</strain>
    </source>
</reference>
<feature type="signal peptide" evidence="2">
    <location>
        <begin position="1"/>
        <end position="39"/>
    </location>
</feature>
<accession>A0AAN5I4P7</accession>
<organism evidence="3 4">
    <name type="scientific">Pristionchus mayeri</name>
    <dbReference type="NCBI Taxonomy" id="1317129"/>
    <lineage>
        <taxon>Eukaryota</taxon>
        <taxon>Metazoa</taxon>
        <taxon>Ecdysozoa</taxon>
        <taxon>Nematoda</taxon>
        <taxon>Chromadorea</taxon>
        <taxon>Rhabditida</taxon>
        <taxon>Rhabditina</taxon>
        <taxon>Diplogasteromorpha</taxon>
        <taxon>Diplogasteroidea</taxon>
        <taxon>Neodiplogasteridae</taxon>
        <taxon>Pristionchus</taxon>
    </lineage>
</organism>